<proteinExistence type="predicted"/>
<dbReference type="EMBL" id="RXIC02000023">
    <property type="protein sequence ID" value="KAB1212562.1"/>
    <property type="molecule type" value="Genomic_DNA"/>
</dbReference>
<reference evidence="3 4" key="1">
    <citation type="journal article" date="2019" name="Plant Biotechnol. J.">
        <title>The red bayberry genome and genetic basis of sex determination.</title>
        <authorList>
            <person name="Jia H.M."/>
            <person name="Jia H.J."/>
            <person name="Cai Q.L."/>
            <person name="Wang Y."/>
            <person name="Zhao H.B."/>
            <person name="Yang W.F."/>
            <person name="Wang G.Y."/>
            <person name="Li Y.H."/>
            <person name="Zhan D.L."/>
            <person name="Shen Y.T."/>
            <person name="Niu Q.F."/>
            <person name="Chang L."/>
            <person name="Qiu J."/>
            <person name="Zhao L."/>
            <person name="Xie H.B."/>
            <person name="Fu W.Y."/>
            <person name="Jin J."/>
            <person name="Li X.W."/>
            <person name="Jiao Y."/>
            <person name="Zhou C.C."/>
            <person name="Tu T."/>
            <person name="Chai C.Y."/>
            <person name="Gao J.L."/>
            <person name="Fan L.J."/>
            <person name="van de Weg E."/>
            <person name="Wang J.Y."/>
            <person name="Gao Z.S."/>
        </authorList>
    </citation>
    <scope>NUCLEOTIDE SEQUENCE [LARGE SCALE GENOMIC DNA]</scope>
    <source>
        <tissue evidence="3">Leaves</tissue>
    </source>
</reference>
<evidence type="ECO:0000256" key="1">
    <source>
        <dbReference type="SAM" id="MobiDB-lite"/>
    </source>
</evidence>
<name>A0A6A1VI38_9ROSI</name>
<evidence type="ECO:0000256" key="2">
    <source>
        <dbReference type="SAM" id="SignalP"/>
    </source>
</evidence>
<keyword evidence="4" id="KW-1185">Reference proteome</keyword>
<sequence>MPKWETGFLLGAINLLVARAFNHKMPPTRGAIAKPSSKGDKGCDSRMWELEGGYPDLVSFPVDKKNGTMLLPTSLSILSIGHFPNLESLSSKGFESLTSLNQLKLSTCPKIISLPKEGLPPSLMQLDINGSTQSSTSPTEKTSSNMSAAKPGMDVGEIFLTAFLQVLFDRLASREFLSLVFREGIRKKLEKWRQTFSAIQLVLHDAERSKLRSGCENLA</sequence>
<keyword evidence="2" id="KW-0732">Signal</keyword>
<dbReference type="Gene3D" id="3.80.10.10">
    <property type="entry name" value="Ribonuclease Inhibitor"/>
    <property type="match status" value="1"/>
</dbReference>
<comment type="caution">
    <text evidence="3">The sequence shown here is derived from an EMBL/GenBank/DDBJ whole genome shotgun (WGS) entry which is preliminary data.</text>
</comment>
<feature type="chain" id="PRO_5025529910" evidence="2">
    <location>
        <begin position="21"/>
        <end position="219"/>
    </location>
</feature>
<evidence type="ECO:0000313" key="3">
    <source>
        <dbReference type="EMBL" id="KAB1212562.1"/>
    </source>
</evidence>
<dbReference type="SUPFAM" id="SSF52058">
    <property type="entry name" value="L domain-like"/>
    <property type="match status" value="1"/>
</dbReference>
<feature type="region of interest" description="Disordered" evidence="1">
    <location>
        <begin position="127"/>
        <end position="148"/>
    </location>
</feature>
<dbReference type="InterPro" id="IPR032675">
    <property type="entry name" value="LRR_dom_sf"/>
</dbReference>
<dbReference type="OrthoDB" id="688937at2759"/>
<evidence type="ECO:0000313" key="4">
    <source>
        <dbReference type="Proteomes" id="UP000516437"/>
    </source>
</evidence>
<protein>
    <submittedName>
        <fullName evidence="3">Uncharacterized protein</fullName>
    </submittedName>
</protein>
<gene>
    <name evidence="3" type="ORF">CJ030_MR5G006256</name>
</gene>
<dbReference type="Proteomes" id="UP000516437">
    <property type="component" value="Chromosome 5"/>
</dbReference>
<feature type="signal peptide" evidence="2">
    <location>
        <begin position="1"/>
        <end position="20"/>
    </location>
</feature>
<organism evidence="3 4">
    <name type="scientific">Morella rubra</name>
    <name type="common">Chinese bayberry</name>
    <dbReference type="NCBI Taxonomy" id="262757"/>
    <lineage>
        <taxon>Eukaryota</taxon>
        <taxon>Viridiplantae</taxon>
        <taxon>Streptophyta</taxon>
        <taxon>Embryophyta</taxon>
        <taxon>Tracheophyta</taxon>
        <taxon>Spermatophyta</taxon>
        <taxon>Magnoliopsida</taxon>
        <taxon>eudicotyledons</taxon>
        <taxon>Gunneridae</taxon>
        <taxon>Pentapetalae</taxon>
        <taxon>rosids</taxon>
        <taxon>fabids</taxon>
        <taxon>Fagales</taxon>
        <taxon>Myricaceae</taxon>
        <taxon>Morella</taxon>
    </lineage>
</organism>
<accession>A0A6A1VI38</accession>
<dbReference type="AlphaFoldDB" id="A0A6A1VI38"/>
<feature type="compositionally biased region" description="Polar residues" evidence="1">
    <location>
        <begin position="128"/>
        <end position="147"/>
    </location>
</feature>